<dbReference type="Bgee" id="ENSOCUG00000027637">
    <property type="expression patterns" value="Expressed in liver and 7 other cell types or tissues"/>
</dbReference>
<feature type="region of interest" description="Disordered" evidence="5">
    <location>
        <begin position="694"/>
        <end position="726"/>
    </location>
</feature>
<evidence type="ECO:0000256" key="3">
    <source>
        <dbReference type="ARBA" id="ARBA00022833"/>
    </source>
</evidence>
<feature type="compositionally biased region" description="Polar residues" evidence="5">
    <location>
        <begin position="193"/>
        <end position="203"/>
    </location>
</feature>
<comment type="similarity">
    <text evidence="1 4">Belongs to the alpha-carbonic anhydrase family.</text>
</comment>
<dbReference type="InterPro" id="IPR018338">
    <property type="entry name" value="Carbonic_anhydrase_a-class_CS"/>
</dbReference>
<evidence type="ECO:0000256" key="2">
    <source>
        <dbReference type="ARBA" id="ARBA00022723"/>
    </source>
</evidence>
<evidence type="ECO:0000256" key="1">
    <source>
        <dbReference type="ARBA" id="ARBA00010718"/>
    </source>
</evidence>
<dbReference type="Pfam" id="PF00194">
    <property type="entry name" value="Carb_anhydrase"/>
    <property type="match status" value="1"/>
</dbReference>
<reference evidence="7" key="3">
    <citation type="submission" date="2025-09" db="UniProtKB">
        <authorList>
            <consortium name="Ensembl"/>
        </authorList>
    </citation>
    <scope>IDENTIFICATION</scope>
    <source>
        <strain evidence="7">Thorbecke</strain>
    </source>
</reference>
<dbReference type="InterPro" id="IPR023561">
    <property type="entry name" value="Carbonic_anhydrase_a-class"/>
</dbReference>
<reference evidence="7" key="2">
    <citation type="submission" date="2025-08" db="UniProtKB">
        <authorList>
            <consortium name="Ensembl"/>
        </authorList>
    </citation>
    <scope>IDENTIFICATION</scope>
    <source>
        <strain evidence="7">Thorbecke</strain>
    </source>
</reference>
<keyword evidence="8" id="KW-1185">Reference proteome</keyword>
<evidence type="ECO:0000256" key="5">
    <source>
        <dbReference type="SAM" id="MobiDB-lite"/>
    </source>
</evidence>
<dbReference type="SMART" id="SM01057">
    <property type="entry name" value="Carb_anhydrase"/>
    <property type="match status" value="1"/>
</dbReference>
<keyword evidence="2 4" id="KW-0479">Metal-binding</keyword>
<comment type="catalytic activity">
    <reaction evidence="4">
        <text>hydrogencarbonate + H(+) = CO2 + H2O</text>
        <dbReference type="Rhea" id="RHEA:10748"/>
        <dbReference type="ChEBI" id="CHEBI:15377"/>
        <dbReference type="ChEBI" id="CHEBI:15378"/>
        <dbReference type="ChEBI" id="CHEBI:16526"/>
        <dbReference type="ChEBI" id="CHEBI:17544"/>
        <dbReference type="EC" id="4.2.1.1"/>
    </reaction>
</comment>
<dbReference type="SMR" id="A0A5F9D7U3"/>
<organism evidence="7 8">
    <name type="scientific">Oryctolagus cuniculus</name>
    <name type="common">Rabbit</name>
    <dbReference type="NCBI Taxonomy" id="9986"/>
    <lineage>
        <taxon>Eukaryota</taxon>
        <taxon>Metazoa</taxon>
        <taxon>Chordata</taxon>
        <taxon>Craniata</taxon>
        <taxon>Vertebrata</taxon>
        <taxon>Euteleostomi</taxon>
        <taxon>Mammalia</taxon>
        <taxon>Eutheria</taxon>
        <taxon>Euarchontoglires</taxon>
        <taxon>Glires</taxon>
        <taxon>Lagomorpha</taxon>
        <taxon>Leporidae</taxon>
        <taxon>Oryctolagus</taxon>
    </lineage>
</organism>
<comment type="function">
    <text evidence="4">Reversible hydration of carbon dioxide.</text>
</comment>
<dbReference type="InterPro" id="IPR001148">
    <property type="entry name" value="CA_dom"/>
</dbReference>
<evidence type="ECO:0000313" key="7">
    <source>
        <dbReference type="Ensembl" id="ENSOCUP00000041918.1"/>
    </source>
</evidence>
<dbReference type="InterPro" id="IPR036398">
    <property type="entry name" value="CA_dom_sf"/>
</dbReference>
<feature type="compositionally biased region" description="Basic and acidic residues" evidence="5">
    <location>
        <begin position="650"/>
        <end position="662"/>
    </location>
</feature>
<dbReference type="EC" id="4.2.1.1" evidence="4"/>
<dbReference type="Proteomes" id="UP000001811">
    <property type="component" value="Unplaced"/>
</dbReference>
<dbReference type="GO" id="GO:0008270">
    <property type="term" value="F:zinc ion binding"/>
    <property type="evidence" value="ECO:0007669"/>
    <property type="project" value="UniProtKB-UniRule"/>
</dbReference>
<dbReference type="AlphaFoldDB" id="A0A5F9D7U3"/>
<feature type="compositionally biased region" description="Basic residues" evidence="5">
    <location>
        <begin position="149"/>
        <end position="160"/>
    </location>
</feature>
<dbReference type="PROSITE" id="PS00162">
    <property type="entry name" value="ALPHA_CA_1"/>
    <property type="match status" value="1"/>
</dbReference>
<feature type="compositionally biased region" description="Low complexity" evidence="5">
    <location>
        <begin position="138"/>
        <end position="148"/>
    </location>
</feature>
<feature type="region of interest" description="Disordered" evidence="5">
    <location>
        <begin position="138"/>
        <end position="241"/>
    </location>
</feature>
<dbReference type="PANTHER" id="PTHR18952">
    <property type="entry name" value="CARBONIC ANHYDRASE"/>
    <property type="match status" value="1"/>
</dbReference>
<feature type="compositionally biased region" description="Polar residues" evidence="5">
    <location>
        <begin position="717"/>
        <end position="726"/>
    </location>
</feature>
<dbReference type="GO" id="GO:0005739">
    <property type="term" value="C:mitochondrion"/>
    <property type="evidence" value="ECO:0007669"/>
    <property type="project" value="TreeGrafter"/>
</dbReference>
<sequence>TGTPVGCRHSGWWLYPLRHSASPATFSWILCYLLGNHRDREVLRAGSLSSTHRGWSRATHARDLELHPAPPRVAGTQLLGASLLPPALREPEAEYHRQVLGVGGGPELLGWTSPWEAAHLCTSPRASGRRRQPPLCLPFCLPGLVSPGRRSRRTSGSRGRRPSDGSQGDSGHTGPASHPPSPASWLLPGLPSATLNTQTQSSTGRGGAATPGGQRVRVPGRSGVTREGGTASRAWLQPGLPVGQLPRAGSCGGTHWGDSAVSIQDGGWHRDSGGVSSPSPVHPLWTGLGPRPGGTRQSPIDIQWGDSVYDPHLEPLRASYSAASCRCVWNTGYLFQVEFDDATGDSGVSGGPLENHYRLKQFHFHWGATNAWGSEHTVNGHVYPAELHLVHWNSARYQSYREAVVGEKGLAVVGVFLKLGAQHQALQQLVDVLPKVKHKDMRVAIGPFDPSCLLPACRDYWTYGGSLTTPPLAESVTWLIHREPIEVAQEQLSAFRTLVFSAPGEEEKMMADNFRPLQPLMGRKLRASFQVPGGGDRQSPCPCGFSCKLKGRRSDTQPAATPRPWAAQPSPVCGTTGSEVPARGAKDPSTEGVRACVSARGVPSVRTPGGRAGACWERFDHGFLSVGLEEAASLGKDTSPLRPPRPGPARRSETGLRREGTRCSHGPGTTAVRLPPCRLRTTSLLPGCHRRGVIATARPGAGGGAGRPRLPLGLGTRSPTSVKPRA</sequence>
<evidence type="ECO:0000256" key="4">
    <source>
        <dbReference type="RuleBase" id="RU367011"/>
    </source>
</evidence>
<reference evidence="7 8" key="1">
    <citation type="journal article" date="2011" name="Nature">
        <title>A high-resolution map of human evolutionary constraint using 29 mammals.</title>
        <authorList>
            <person name="Lindblad-Toh K."/>
            <person name="Garber M."/>
            <person name="Zuk O."/>
            <person name="Lin M.F."/>
            <person name="Parker B.J."/>
            <person name="Washietl S."/>
            <person name="Kheradpour P."/>
            <person name="Ernst J."/>
            <person name="Jordan G."/>
            <person name="Mauceli E."/>
            <person name="Ward L.D."/>
            <person name="Lowe C.B."/>
            <person name="Holloway A.K."/>
            <person name="Clamp M."/>
            <person name="Gnerre S."/>
            <person name="Alfoldi J."/>
            <person name="Beal K."/>
            <person name="Chang J."/>
            <person name="Clawson H."/>
            <person name="Cuff J."/>
            <person name="Di Palma F."/>
            <person name="Fitzgerald S."/>
            <person name="Flicek P."/>
            <person name="Guttman M."/>
            <person name="Hubisz M.J."/>
            <person name="Jaffe D.B."/>
            <person name="Jungreis I."/>
            <person name="Kent W.J."/>
            <person name="Kostka D."/>
            <person name="Lara M."/>
            <person name="Martins A.L."/>
            <person name="Massingham T."/>
            <person name="Moltke I."/>
            <person name="Raney B.J."/>
            <person name="Rasmussen M.D."/>
            <person name="Robinson J."/>
            <person name="Stark A."/>
            <person name="Vilella A.J."/>
            <person name="Wen J."/>
            <person name="Xie X."/>
            <person name="Zody M.C."/>
            <person name="Baldwin J."/>
            <person name="Bloom T."/>
            <person name="Chin C.W."/>
            <person name="Heiman D."/>
            <person name="Nicol R."/>
            <person name="Nusbaum C."/>
            <person name="Young S."/>
            <person name="Wilkinson J."/>
            <person name="Worley K.C."/>
            <person name="Kovar C.L."/>
            <person name="Muzny D.M."/>
            <person name="Gibbs R.A."/>
            <person name="Cree A."/>
            <person name="Dihn H.H."/>
            <person name="Fowler G."/>
            <person name="Jhangiani S."/>
            <person name="Joshi V."/>
            <person name="Lee S."/>
            <person name="Lewis L.R."/>
            <person name="Nazareth L.V."/>
            <person name="Okwuonu G."/>
            <person name="Santibanez J."/>
            <person name="Warren W.C."/>
            <person name="Mardis E.R."/>
            <person name="Weinstock G.M."/>
            <person name="Wilson R.K."/>
            <person name="Delehaunty K."/>
            <person name="Dooling D."/>
            <person name="Fronik C."/>
            <person name="Fulton L."/>
            <person name="Fulton B."/>
            <person name="Graves T."/>
            <person name="Minx P."/>
            <person name="Sodergren E."/>
            <person name="Birney E."/>
            <person name="Margulies E.H."/>
            <person name="Herrero J."/>
            <person name="Green E.D."/>
            <person name="Haussler D."/>
            <person name="Siepel A."/>
            <person name="Goldman N."/>
            <person name="Pollard K.S."/>
            <person name="Pedersen J.S."/>
            <person name="Lander E.S."/>
            <person name="Kellis M."/>
        </authorList>
    </citation>
    <scope>NUCLEOTIDE SEQUENCE [LARGE SCALE GENOMIC DNA]</scope>
    <source>
        <strain evidence="8">Thorbecke</strain>
    </source>
</reference>
<keyword evidence="4" id="KW-0456">Lyase</keyword>
<feature type="region of interest" description="Disordered" evidence="5">
    <location>
        <begin position="553"/>
        <end position="591"/>
    </location>
</feature>
<dbReference type="GeneTree" id="ENSGT00940000162066"/>
<accession>A0A5F9D7U3</accession>
<comment type="cofactor">
    <cofactor evidence="4">
        <name>Zn(2+)</name>
        <dbReference type="ChEBI" id="CHEBI:29105"/>
    </cofactor>
</comment>
<feature type="region of interest" description="Disordered" evidence="5">
    <location>
        <begin position="634"/>
        <end position="669"/>
    </location>
</feature>
<name>A0A5F9D7U3_RABIT</name>
<feature type="domain" description="Alpha-carbonic anhydrase" evidence="6">
    <location>
        <begin position="266"/>
        <end position="529"/>
    </location>
</feature>
<dbReference type="PROSITE" id="PS51144">
    <property type="entry name" value="ALPHA_CA_2"/>
    <property type="match status" value="1"/>
</dbReference>
<dbReference type="STRING" id="9986.ENSOCUP00000041918"/>
<dbReference type="GO" id="GO:0004089">
    <property type="term" value="F:carbonate dehydratase activity"/>
    <property type="evidence" value="ECO:0007669"/>
    <property type="project" value="UniProtKB-UniRule"/>
</dbReference>
<dbReference type="Ensembl" id="ENSOCUT00000057625.1">
    <property type="protein sequence ID" value="ENSOCUP00000041918.1"/>
    <property type="gene ID" value="ENSOCUG00000027637.2"/>
</dbReference>
<dbReference type="PaxDb" id="9986-ENSOCUP00000023454"/>
<dbReference type="InParanoid" id="A0A5F9D7U3"/>
<proteinExistence type="inferred from homology"/>
<dbReference type="PANTHER" id="PTHR18952:SF89">
    <property type="entry name" value="CARBONIC ANHYDRASE 5A, MITOCHONDRIAL"/>
    <property type="match status" value="1"/>
</dbReference>
<protein>
    <recommendedName>
        <fullName evidence="4">Carbonic anhydrase</fullName>
        <ecNumber evidence="4">4.2.1.1</ecNumber>
    </recommendedName>
</protein>
<evidence type="ECO:0000313" key="8">
    <source>
        <dbReference type="Proteomes" id="UP000001811"/>
    </source>
</evidence>
<evidence type="ECO:0000259" key="6">
    <source>
        <dbReference type="PROSITE" id="PS51144"/>
    </source>
</evidence>
<dbReference type="SUPFAM" id="SSF51069">
    <property type="entry name" value="Carbonic anhydrase"/>
    <property type="match status" value="1"/>
</dbReference>
<dbReference type="Gene3D" id="3.10.200.10">
    <property type="entry name" value="Alpha carbonic anhydrase"/>
    <property type="match status" value="1"/>
</dbReference>
<keyword evidence="3 4" id="KW-0862">Zinc</keyword>